<reference evidence="1 2" key="1">
    <citation type="journal article" date="2014" name="Int. J. Syst. Evol. Microbiol.">
        <title>Streptomyces hoynatensis sp. nov., isolated from deep marine sediment.</title>
        <authorList>
            <person name="Veyisoglu A."/>
            <person name="Sahin N."/>
        </authorList>
    </citation>
    <scope>NUCLEOTIDE SEQUENCE [LARGE SCALE GENOMIC DNA]</scope>
    <source>
        <strain evidence="1 2">KCTC 29097</strain>
    </source>
</reference>
<dbReference type="EMBL" id="RBAL01000003">
    <property type="protein sequence ID" value="RKN44899.1"/>
    <property type="molecule type" value="Genomic_DNA"/>
</dbReference>
<gene>
    <name evidence="1" type="ORF">D7294_07265</name>
</gene>
<dbReference type="Pfam" id="PF19547">
    <property type="entry name" value="DUF6071"/>
    <property type="match status" value="1"/>
</dbReference>
<name>A0A3A9Z9U0_9ACTN</name>
<dbReference type="RefSeq" id="WP_120676742.1">
    <property type="nucleotide sequence ID" value="NZ_RBAL01000003.1"/>
</dbReference>
<organism evidence="1 2">
    <name type="scientific">Streptomyces hoynatensis</name>
    <dbReference type="NCBI Taxonomy" id="1141874"/>
    <lineage>
        <taxon>Bacteria</taxon>
        <taxon>Bacillati</taxon>
        <taxon>Actinomycetota</taxon>
        <taxon>Actinomycetes</taxon>
        <taxon>Kitasatosporales</taxon>
        <taxon>Streptomycetaceae</taxon>
        <taxon>Streptomyces</taxon>
    </lineage>
</organism>
<comment type="caution">
    <text evidence="1">The sequence shown here is derived from an EMBL/GenBank/DDBJ whole genome shotgun (WGS) entry which is preliminary data.</text>
</comment>
<keyword evidence="2" id="KW-1185">Reference proteome</keyword>
<proteinExistence type="predicted"/>
<evidence type="ECO:0008006" key="3">
    <source>
        <dbReference type="Google" id="ProtNLM"/>
    </source>
</evidence>
<dbReference type="OrthoDB" id="4351102at2"/>
<evidence type="ECO:0000313" key="1">
    <source>
        <dbReference type="EMBL" id="RKN44899.1"/>
    </source>
</evidence>
<evidence type="ECO:0000313" key="2">
    <source>
        <dbReference type="Proteomes" id="UP000272474"/>
    </source>
</evidence>
<sequence length="254" mass="28972">MAAASPVRLLVVNGCSMTFGDELPNRLETCWGALLARRLGADFVNLGACAGSNHRMMRLTVERLGGYTAERGLRPDEVLFLGMWSRINRFEVFAGEPDRQGGLPDIPDPGWCRLHPTYIDRHDRRSTVWYKELQHDSGDRVEFLLQWVLLDSWLARNGYRYGFLWAFDPDPTIFEELRPYSEQIDLSRVIGSDRFPYGGPSVFSVGKALGDLGPYRHPLVRSQEVFVEEYVDGWVRDLLRREPSAPSPARRRGA</sequence>
<accession>A0A3A9Z9U0</accession>
<protein>
    <recommendedName>
        <fullName evidence="3">SGNH/GDSL hydrolase family protein</fullName>
    </recommendedName>
</protein>
<dbReference type="InterPro" id="IPR045715">
    <property type="entry name" value="DUF6071"/>
</dbReference>
<dbReference type="AlphaFoldDB" id="A0A3A9Z9U0"/>
<dbReference type="Proteomes" id="UP000272474">
    <property type="component" value="Unassembled WGS sequence"/>
</dbReference>